<dbReference type="EMBL" id="WEGI01000011">
    <property type="protein sequence ID" value="MQY29499.1"/>
    <property type="molecule type" value="Genomic_DNA"/>
</dbReference>
<dbReference type="Proteomes" id="UP000431401">
    <property type="component" value="Unassembled WGS sequence"/>
</dbReference>
<dbReference type="Gene3D" id="3.30.70.1280">
    <property type="entry name" value="SP0830-like domains"/>
    <property type="match status" value="1"/>
</dbReference>
<sequence>MATGTVGRMIRYAALLRGIMPTNPNMRGEKLREVFTGLGFESVGSVLTSGNIVFGSTETDVPALESRIQKALTSELGIAGGTLIRSRDELRELVDSAPFGERTHGRGSYLTVTFVKSDAPGAPSRPLPAELAPVIEILGYDAAARAVFAVIDNSKGGSTPSHMAWLERMYGKDITTRTWLTVQKVLAKL</sequence>
<organism evidence="1 2">
    <name type="scientific">Nocardia aurantia</name>
    <dbReference type="NCBI Taxonomy" id="2585199"/>
    <lineage>
        <taxon>Bacteria</taxon>
        <taxon>Bacillati</taxon>
        <taxon>Actinomycetota</taxon>
        <taxon>Actinomycetes</taxon>
        <taxon>Mycobacteriales</taxon>
        <taxon>Nocardiaceae</taxon>
        <taxon>Nocardia</taxon>
    </lineage>
</organism>
<protein>
    <recommendedName>
        <fullName evidence="3">DUF1697 domain-containing protein</fullName>
    </recommendedName>
</protein>
<accession>A0A7K0DUS2</accession>
<dbReference type="PANTHER" id="PTHR36439:SF1">
    <property type="entry name" value="DUF1697 DOMAIN-CONTAINING PROTEIN"/>
    <property type="match status" value="1"/>
</dbReference>
<proteinExistence type="predicted"/>
<evidence type="ECO:0000313" key="2">
    <source>
        <dbReference type="Proteomes" id="UP000431401"/>
    </source>
</evidence>
<comment type="caution">
    <text evidence="1">The sequence shown here is derived from an EMBL/GenBank/DDBJ whole genome shotgun (WGS) entry which is preliminary data.</text>
</comment>
<dbReference type="Pfam" id="PF08002">
    <property type="entry name" value="DUF1697"/>
    <property type="match status" value="1"/>
</dbReference>
<dbReference type="PANTHER" id="PTHR36439">
    <property type="entry name" value="BLL4334 PROTEIN"/>
    <property type="match status" value="1"/>
</dbReference>
<gene>
    <name evidence="1" type="ORF">NRB56_50890</name>
</gene>
<evidence type="ECO:0000313" key="1">
    <source>
        <dbReference type="EMBL" id="MQY29499.1"/>
    </source>
</evidence>
<evidence type="ECO:0008006" key="3">
    <source>
        <dbReference type="Google" id="ProtNLM"/>
    </source>
</evidence>
<name>A0A7K0DUS2_9NOCA</name>
<dbReference type="SUPFAM" id="SSF160379">
    <property type="entry name" value="SP0830-like"/>
    <property type="match status" value="1"/>
</dbReference>
<reference evidence="1 2" key="1">
    <citation type="submission" date="2019-10" db="EMBL/GenBank/DDBJ databases">
        <title>Nocardia macrotermitis sp. nov. and Nocardia aurantia sp. nov., isolated from the gut of fungus growing-termite Macrotermes natalensis.</title>
        <authorList>
            <person name="Benndorf R."/>
            <person name="Schwitalla J."/>
            <person name="Martin K."/>
            <person name="De Beer W."/>
            <person name="Kaster A.-K."/>
            <person name="Vollmers J."/>
            <person name="Poulsen M."/>
            <person name="Beemelmanns C."/>
        </authorList>
    </citation>
    <scope>NUCLEOTIDE SEQUENCE [LARGE SCALE GENOMIC DNA]</scope>
    <source>
        <strain evidence="1 2">RB56</strain>
    </source>
</reference>
<dbReference type="InterPro" id="IPR012545">
    <property type="entry name" value="DUF1697"/>
</dbReference>
<dbReference type="AlphaFoldDB" id="A0A7K0DUS2"/>
<keyword evidence="2" id="KW-1185">Reference proteome</keyword>
<dbReference type="PIRSF" id="PIRSF008502">
    <property type="entry name" value="UCP008502"/>
    <property type="match status" value="1"/>
</dbReference>